<dbReference type="Proteomes" id="UP001516023">
    <property type="component" value="Unassembled WGS sequence"/>
</dbReference>
<comment type="caution">
    <text evidence="1">The sequence shown here is derived from an EMBL/GenBank/DDBJ whole genome shotgun (WGS) entry which is preliminary data.</text>
</comment>
<reference evidence="1 2" key="1">
    <citation type="journal article" date="2020" name="G3 (Bethesda)">
        <title>Improved Reference Genome for Cyclotella cryptica CCMP332, a Model for Cell Wall Morphogenesis, Salinity Adaptation, and Lipid Production in Diatoms (Bacillariophyta).</title>
        <authorList>
            <person name="Roberts W.R."/>
            <person name="Downey K.M."/>
            <person name="Ruck E.C."/>
            <person name="Traller J.C."/>
            <person name="Alverson A.J."/>
        </authorList>
    </citation>
    <scope>NUCLEOTIDE SEQUENCE [LARGE SCALE GENOMIC DNA]</scope>
    <source>
        <strain evidence="1 2">CCMP332</strain>
    </source>
</reference>
<proteinExistence type="predicted"/>
<gene>
    <name evidence="1" type="ORF">HJC23_012002</name>
</gene>
<keyword evidence="2" id="KW-1185">Reference proteome</keyword>
<evidence type="ECO:0000313" key="2">
    <source>
        <dbReference type="Proteomes" id="UP001516023"/>
    </source>
</evidence>
<sequence>MADFFAQFMQLYAEEGMTVDKALQHPDWEGNECLLTCSSVDGDWTCCLWKAPNKTLQEFQGFIDRFTGDAVTNKTYVVEGGFGLKHLNTRGYIRDLINASQGRSSPGFLDGDKFWMVHHKITDREAWNNDFTFGIAKTINDKCATPSDCKMLFDKGCGAALTLFLSDNTSVCFESTPKDMTKEEFQKVCDKFTKGTAVNTLWLINDEQSVNVMNLSLDTWNQETFAWGNAQNTSKVVDSIGTEMPEGVNVASQ</sequence>
<accession>A0ABD3QR98</accession>
<dbReference type="AlphaFoldDB" id="A0ABD3QR98"/>
<protein>
    <submittedName>
        <fullName evidence="1">Uncharacterized protein</fullName>
    </submittedName>
</protein>
<dbReference type="EMBL" id="JABMIG020000018">
    <property type="protein sequence ID" value="KAL3802678.1"/>
    <property type="molecule type" value="Genomic_DNA"/>
</dbReference>
<organism evidence="1 2">
    <name type="scientific">Cyclotella cryptica</name>
    <dbReference type="NCBI Taxonomy" id="29204"/>
    <lineage>
        <taxon>Eukaryota</taxon>
        <taxon>Sar</taxon>
        <taxon>Stramenopiles</taxon>
        <taxon>Ochrophyta</taxon>
        <taxon>Bacillariophyta</taxon>
        <taxon>Coscinodiscophyceae</taxon>
        <taxon>Thalassiosirophycidae</taxon>
        <taxon>Stephanodiscales</taxon>
        <taxon>Stephanodiscaceae</taxon>
        <taxon>Cyclotella</taxon>
    </lineage>
</organism>
<name>A0ABD3QR98_9STRA</name>
<evidence type="ECO:0000313" key="1">
    <source>
        <dbReference type="EMBL" id="KAL3802678.1"/>
    </source>
</evidence>